<reference evidence="2" key="1">
    <citation type="submission" date="2020-10" db="EMBL/GenBank/DDBJ databases">
        <authorList>
            <person name="Gilroy R."/>
        </authorList>
    </citation>
    <scope>NUCLEOTIDE SEQUENCE</scope>
    <source>
        <strain evidence="2">13766</strain>
    </source>
</reference>
<gene>
    <name evidence="2" type="ORF">IAA84_03950</name>
</gene>
<evidence type="ECO:0000313" key="3">
    <source>
        <dbReference type="Proteomes" id="UP000824140"/>
    </source>
</evidence>
<keyword evidence="1" id="KW-0472">Membrane</keyword>
<evidence type="ECO:0000313" key="2">
    <source>
        <dbReference type="EMBL" id="HIS92150.1"/>
    </source>
</evidence>
<protein>
    <submittedName>
        <fullName evidence="2">5-bromo-4-chloroindolyl phosphate hydrolysis family protein</fullName>
    </submittedName>
</protein>
<feature type="transmembrane region" description="Helical" evidence="1">
    <location>
        <begin position="7"/>
        <end position="25"/>
    </location>
</feature>
<dbReference type="InterPro" id="IPR018770">
    <property type="entry name" value="ChloroindolylP_hydrolase"/>
</dbReference>
<reference evidence="2" key="2">
    <citation type="journal article" date="2021" name="PeerJ">
        <title>Extensive microbial diversity within the chicken gut microbiome revealed by metagenomics and culture.</title>
        <authorList>
            <person name="Gilroy R."/>
            <person name="Ravi A."/>
            <person name="Getino M."/>
            <person name="Pursley I."/>
            <person name="Horton D.L."/>
            <person name="Alikhan N.F."/>
            <person name="Baker D."/>
            <person name="Gharbi K."/>
            <person name="Hall N."/>
            <person name="Watson M."/>
            <person name="Adriaenssens E.M."/>
            <person name="Foster-Nyarko E."/>
            <person name="Jarju S."/>
            <person name="Secka A."/>
            <person name="Antonio M."/>
            <person name="Oren A."/>
            <person name="Chaudhuri R.R."/>
            <person name="La Ragione R."/>
            <person name="Hildebrand F."/>
            <person name="Pallen M.J."/>
        </authorList>
    </citation>
    <scope>NUCLEOTIDE SEQUENCE</scope>
    <source>
        <strain evidence="2">13766</strain>
    </source>
</reference>
<organism evidence="2 3">
    <name type="scientific">Candidatus Alectryocaccomicrobium excrementavium</name>
    <dbReference type="NCBI Taxonomy" id="2840668"/>
    <lineage>
        <taxon>Bacteria</taxon>
        <taxon>Bacillati</taxon>
        <taxon>Bacillota</taxon>
        <taxon>Clostridia</taxon>
        <taxon>Candidatus Alectryocaccomicrobium</taxon>
    </lineage>
</organism>
<dbReference type="Pfam" id="PF10112">
    <property type="entry name" value="Halogen_Hydrol"/>
    <property type="match status" value="1"/>
</dbReference>
<accession>A0A9D1G0B5</accession>
<keyword evidence="1" id="KW-0812">Transmembrane</keyword>
<proteinExistence type="predicted"/>
<sequence>MRTRRIPSAWPIYITAAFWLLYGLACPIYQFKHLITAVCVSIVVYVLASKFLPGRVVEIPVSTGDEALDAQIAQGRALLNSLREKRGQIANVAARAQLDRMIKAGEAIFDALVQQPARANQLRKFLNYYLPTAEDLLESYVQILQLPATPSENVKKVCYSVESALPLMADAFEKQLDSLYGADALDITADVEVLKTMIEREGLTKERVFNLIDEDARGNDPQP</sequence>
<dbReference type="EMBL" id="DVJN01000079">
    <property type="protein sequence ID" value="HIS92150.1"/>
    <property type="molecule type" value="Genomic_DNA"/>
</dbReference>
<dbReference type="Proteomes" id="UP000824140">
    <property type="component" value="Unassembled WGS sequence"/>
</dbReference>
<name>A0A9D1G0B5_9FIRM</name>
<keyword evidence="1" id="KW-1133">Transmembrane helix</keyword>
<dbReference type="AlphaFoldDB" id="A0A9D1G0B5"/>
<evidence type="ECO:0000256" key="1">
    <source>
        <dbReference type="SAM" id="Phobius"/>
    </source>
</evidence>
<comment type="caution">
    <text evidence="2">The sequence shown here is derived from an EMBL/GenBank/DDBJ whole genome shotgun (WGS) entry which is preliminary data.</text>
</comment>